<dbReference type="SUPFAM" id="SSF81338">
    <property type="entry name" value="Aquaporin-like"/>
    <property type="match status" value="1"/>
</dbReference>
<sequence>MTEPNLHKEHQTVPKNHWLIRFRMITSIDDLRALRFWKAVAAEFVGTLLLVLIGCGSVVRWDTDGKVVQIALSFGLSVGTLVWCLSHVSGGHINPAVTFAFFVTRHISLARALCYFVAQIIGAIVGAGILKGLTPANRRGELGATIPHDDVDGGKAFGVEFFITFVLVLTVFATVDKKRKDLNGSSPLTIGLSVTMCHLFAVQYTGSSMNTARSFGPAVVMGIWKSHWVYWIGPILGGVTAGVIYENTFAVNASLVKARAFLLASEYDCESYPPKKTKIKIIEEEAGELSQPLNAIEKNPETT</sequence>
<feature type="transmembrane region" description="Helical" evidence="9">
    <location>
        <begin position="109"/>
        <end position="130"/>
    </location>
</feature>
<keyword evidence="5 8" id="KW-0812">Transmembrane</keyword>
<accession>A0ABQ9EIL1</accession>
<evidence type="ECO:0000256" key="6">
    <source>
        <dbReference type="ARBA" id="ARBA00022989"/>
    </source>
</evidence>
<evidence type="ECO:0000256" key="8">
    <source>
        <dbReference type="RuleBase" id="RU000477"/>
    </source>
</evidence>
<dbReference type="EMBL" id="JARBDR010000917">
    <property type="protein sequence ID" value="KAJ8303073.1"/>
    <property type="molecule type" value="Genomic_DNA"/>
</dbReference>
<name>A0ABQ9EIL1_TEGGR</name>
<dbReference type="InterPro" id="IPR023271">
    <property type="entry name" value="Aquaporin-like"/>
</dbReference>
<dbReference type="InterPro" id="IPR000425">
    <property type="entry name" value="MIP"/>
</dbReference>
<evidence type="ECO:0000313" key="10">
    <source>
        <dbReference type="EMBL" id="KAJ8303073.1"/>
    </source>
</evidence>
<dbReference type="Proteomes" id="UP001217089">
    <property type="component" value="Unassembled WGS sequence"/>
</dbReference>
<keyword evidence="7 9" id="KW-0472">Membrane</keyword>
<gene>
    <name evidence="10" type="ORF">KUTeg_019469</name>
</gene>
<dbReference type="Pfam" id="PF00230">
    <property type="entry name" value="MIP"/>
    <property type="match status" value="1"/>
</dbReference>
<protein>
    <recommendedName>
        <fullName evidence="12">Aquaporin</fullName>
    </recommendedName>
</protein>
<evidence type="ECO:0000256" key="1">
    <source>
        <dbReference type="ARBA" id="ARBA00004651"/>
    </source>
</evidence>
<evidence type="ECO:0008006" key="12">
    <source>
        <dbReference type="Google" id="ProtNLM"/>
    </source>
</evidence>
<keyword evidence="11" id="KW-1185">Reference proteome</keyword>
<organism evidence="10 11">
    <name type="scientific">Tegillarca granosa</name>
    <name type="common">Malaysian cockle</name>
    <name type="synonym">Anadara granosa</name>
    <dbReference type="NCBI Taxonomy" id="220873"/>
    <lineage>
        <taxon>Eukaryota</taxon>
        <taxon>Metazoa</taxon>
        <taxon>Spiralia</taxon>
        <taxon>Lophotrochozoa</taxon>
        <taxon>Mollusca</taxon>
        <taxon>Bivalvia</taxon>
        <taxon>Autobranchia</taxon>
        <taxon>Pteriomorphia</taxon>
        <taxon>Arcoida</taxon>
        <taxon>Arcoidea</taxon>
        <taxon>Arcidae</taxon>
        <taxon>Tegillarca</taxon>
    </lineage>
</organism>
<dbReference type="Gene3D" id="1.20.1080.10">
    <property type="entry name" value="Glycerol uptake facilitator protein"/>
    <property type="match status" value="1"/>
</dbReference>
<dbReference type="PROSITE" id="PS00221">
    <property type="entry name" value="MIP"/>
    <property type="match status" value="1"/>
</dbReference>
<evidence type="ECO:0000256" key="5">
    <source>
        <dbReference type="ARBA" id="ARBA00022692"/>
    </source>
</evidence>
<dbReference type="NCBIfam" id="TIGR00861">
    <property type="entry name" value="MIP"/>
    <property type="match status" value="1"/>
</dbReference>
<evidence type="ECO:0000313" key="11">
    <source>
        <dbReference type="Proteomes" id="UP001217089"/>
    </source>
</evidence>
<reference evidence="10 11" key="1">
    <citation type="submission" date="2022-12" db="EMBL/GenBank/DDBJ databases">
        <title>Chromosome-level genome of Tegillarca granosa.</title>
        <authorList>
            <person name="Kim J."/>
        </authorList>
    </citation>
    <scope>NUCLEOTIDE SEQUENCE [LARGE SCALE GENOMIC DNA]</scope>
    <source>
        <strain evidence="10">Teg-2019</strain>
        <tissue evidence="10">Adductor muscle</tissue>
    </source>
</reference>
<dbReference type="PRINTS" id="PR00783">
    <property type="entry name" value="MINTRINSICP"/>
</dbReference>
<keyword evidence="4" id="KW-1003">Cell membrane</keyword>
<feature type="transmembrane region" description="Helical" evidence="9">
    <location>
        <begin position="156"/>
        <end position="175"/>
    </location>
</feature>
<comment type="similarity">
    <text evidence="2 8">Belongs to the MIP/aquaporin (TC 1.A.8) family.</text>
</comment>
<feature type="transmembrane region" description="Helical" evidence="9">
    <location>
        <begin position="40"/>
        <end position="61"/>
    </location>
</feature>
<feature type="transmembrane region" description="Helical" evidence="9">
    <location>
        <begin position="67"/>
        <end position="88"/>
    </location>
</feature>
<proteinExistence type="inferred from homology"/>
<keyword evidence="3 8" id="KW-0813">Transport</keyword>
<dbReference type="PANTHER" id="PTHR19139">
    <property type="entry name" value="AQUAPORIN TRANSPORTER"/>
    <property type="match status" value="1"/>
</dbReference>
<dbReference type="PANTHER" id="PTHR19139:SF199">
    <property type="entry name" value="MIP17260P"/>
    <property type="match status" value="1"/>
</dbReference>
<dbReference type="CDD" id="cd00333">
    <property type="entry name" value="MIP"/>
    <property type="match status" value="1"/>
</dbReference>
<comment type="subcellular location">
    <subcellularLocation>
        <location evidence="1">Cell membrane</location>
        <topology evidence="1">Multi-pass membrane protein</topology>
    </subcellularLocation>
</comment>
<dbReference type="InterPro" id="IPR034294">
    <property type="entry name" value="Aquaporin_transptr"/>
</dbReference>
<feature type="transmembrane region" description="Helical" evidence="9">
    <location>
        <begin position="187"/>
        <end position="207"/>
    </location>
</feature>
<keyword evidence="6 9" id="KW-1133">Transmembrane helix</keyword>
<evidence type="ECO:0000256" key="2">
    <source>
        <dbReference type="ARBA" id="ARBA00006175"/>
    </source>
</evidence>
<evidence type="ECO:0000256" key="3">
    <source>
        <dbReference type="ARBA" id="ARBA00022448"/>
    </source>
</evidence>
<feature type="transmembrane region" description="Helical" evidence="9">
    <location>
        <begin position="227"/>
        <end position="245"/>
    </location>
</feature>
<evidence type="ECO:0000256" key="4">
    <source>
        <dbReference type="ARBA" id="ARBA00022475"/>
    </source>
</evidence>
<comment type="caution">
    <text evidence="10">The sequence shown here is derived from an EMBL/GenBank/DDBJ whole genome shotgun (WGS) entry which is preliminary data.</text>
</comment>
<dbReference type="InterPro" id="IPR022357">
    <property type="entry name" value="MIP_CS"/>
</dbReference>
<evidence type="ECO:0000256" key="9">
    <source>
        <dbReference type="SAM" id="Phobius"/>
    </source>
</evidence>
<evidence type="ECO:0000256" key="7">
    <source>
        <dbReference type="ARBA" id="ARBA00023136"/>
    </source>
</evidence>